<dbReference type="GO" id="GO:0006508">
    <property type="term" value="P:proteolysis"/>
    <property type="evidence" value="ECO:0007669"/>
    <property type="project" value="InterPro"/>
</dbReference>
<evidence type="ECO:0000313" key="6">
    <source>
        <dbReference type="Proteomes" id="UP000267096"/>
    </source>
</evidence>
<evidence type="ECO:0000313" key="7">
    <source>
        <dbReference type="WBParaSite" id="ASIM_0002083001-mRNA-1"/>
    </source>
</evidence>
<evidence type="ECO:0000259" key="4">
    <source>
        <dbReference type="PROSITE" id="PS52035"/>
    </source>
</evidence>
<keyword evidence="6" id="KW-1185">Reference proteome</keyword>
<evidence type="ECO:0000256" key="1">
    <source>
        <dbReference type="ARBA" id="ARBA00001947"/>
    </source>
</evidence>
<feature type="domain" description="Peptidase M14" evidence="4">
    <location>
        <begin position="1"/>
        <end position="117"/>
    </location>
</feature>
<reference evidence="7" key="1">
    <citation type="submission" date="2017-02" db="UniProtKB">
        <authorList>
            <consortium name="WormBaseParasite"/>
        </authorList>
    </citation>
    <scope>IDENTIFICATION</scope>
</reference>
<comment type="cofactor">
    <cofactor evidence="1">
        <name>Zn(2+)</name>
        <dbReference type="ChEBI" id="CHEBI:29105"/>
    </cofactor>
</comment>
<dbReference type="Gene3D" id="3.40.630.10">
    <property type="entry name" value="Zn peptidases"/>
    <property type="match status" value="1"/>
</dbReference>
<reference evidence="5 6" key="2">
    <citation type="submission" date="2018-11" db="EMBL/GenBank/DDBJ databases">
        <authorList>
            <consortium name="Pathogen Informatics"/>
        </authorList>
    </citation>
    <scope>NUCLEOTIDE SEQUENCE [LARGE SCALE GENOMIC DNA]</scope>
</reference>
<dbReference type="Proteomes" id="UP000267096">
    <property type="component" value="Unassembled WGS sequence"/>
</dbReference>
<dbReference type="PANTHER" id="PTHR12756">
    <property type="entry name" value="CYTOSOLIC CARBOXYPEPTIDASE"/>
    <property type="match status" value="1"/>
</dbReference>
<protein>
    <submittedName>
        <fullName evidence="7">Cytosolic carboxypeptidase 6 (inferred by orthology to a C. elegans protein)</fullName>
    </submittedName>
</protein>
<evidence type="ECO:0000256" key="3">
    <source>
        <dbReference type="PROSITE-ProRule" id="PRU01379"/>
    </source>
</evidence>
<dbReference type="WBParaSite" id="ASIM_0002083001-mRNA-1">
    <property type="protein sequence ID" value="ASIM_0002083001-mRNA-1"/>
    <property type="gene ID" value="ASIM_0002083001"/>
</dbReference>
<dbReference type="AlphaFoldDB" id="A0A0M3KIL1"/>
<organism evidence="7">
    <name type="scientific">Anisakis simplex</name>
    <name type="common">Herring worm</name>
    <dbReference type="NCBI Taxonomy" id="6269"/>
    <lineage>
        <taxon>Eukaryota</taxon>
        <taxon>Metazoa</taxon>
        <taxon>Ecdysozoa</taxon>
        <taxon>Nematoda</taxon>
        <taxon>Chromadorea</taxon>
        <taxon>Rhabditida</taxon>
        <taxon>Spirurina</taxon>
        <taxon>Ascaridomorpha</taxon>
        <taxon>Ascaridoidea</taxon>
        <taxon>Anisakidae</taxon>
        <taxon>Anisakis</taxon>
        <taxon>Anisakis simplex complex</taxon>
    </lineage>
</organism>
<evidence type="ECO:0000313" key="5">
    <source>
        <dbReference type="EMBL" id="VDK75053.1"/>
    </source>
</evidence>
<dbReference type="EMBL" id="UYRR01038959">
    <property type="protein sequence ID" value="VDK75053.1"/>
    <property type="molecule type" value="Genomic_DNA"/>
</dbReference>
<name>A0A0M3KIL1_ANISI</name>
<proteinExistence type="inferred from homology"/>
<dbReference type="SUPFAM" id="SSF53187">
    <property type="entry name" value="Zn-dependent exopeptidases"/>
    <property type="match status" value="1"/>
</dbReference>
<dbReference type="GO" id="GO:0004181">
    <property type="term" value="F:metallocarboxypeptidase activity"/>
    <property type="evidence" value="ECO:0007669"/>
    <property type="project" value="InterPro"/>
</dbReference>
<dbReference type="InterPro" id="IPR050821">
    <property type="entry name" value="Cytosolic_carboxypeptidase"/>
</dbReference>
<dbReference type="PROSITE" id="PS52035">
    <property type="entry name" value="PEPTIDASE_M14"/>
    <property type="match status" value="1"/>
</dbReference>
<comment type="similarity">
    <text evidence="2 3">Belongs to the peptidase M14 family.</text>
</comment>
<accession>A0A0M3KIL1</accession>
<dbReference type="GO" id="GO:0008270">
    <property type="term" value="F:zinc ion binding"/>
    <property type="evidence" value="ECO:0007669"/>
    <property type="project" value="InterPro"/>
</dbReference>
<dbReference type="InterPro" id="IPR000834">
    <property type="entry name" value="Peptidase_M14"/>
</dbReference>
<gene>
    <name evidence="5" type="ORF">ASIM_LOCUS20211</name>
</gene>
<dbReference type="Pfam" id="PF00246">
    <property type="entry name" value="Peptidase_M14"/>
    <property type="match status" value="1"/>
</dbReference>
<sequence>MLAVSVVSCPWKLSKISSPPPPPLGIELMSYPPLWASNYLGIIEFLISDDERAKRLRSEYVFKVIPMLNPDGVFLGNYRCSLLGADLNRHWLAPSAWAQPTLYAVKNLLLRYNANSV</sequence>
<dbReference type="OrthoDB" id="10253041at2759"/>
<comment type="caution">
    <text evidence="3">Lacks conserved residue(s) required for the propagation of feature annotation.</text>
</comment>
<evidence type="ECO:0000256" key="2">
    <source>
        <dbReference type="ARBA" id="ARBA00005988"/>
    </source>
</evidence>
<dbReference type="PANTHER" id="PTHR12756:SF9">
    <property type="entry name" value="CYTOSOLIC CARBOXYPEPTIDASE 6"/>
    <property type="match status" value="1"/>
</dbReference>